<evidence type="ECO:0008006" key="3">
    <source>
        <dbReference type="Google" id="ProtNLM"/>
    </source>
</evidence>
<protein>
    <recommendedName>
        <fullName evidence="3">Phosphoglycerate mutase family protein</fullName>
    </recommendedName>
</protein>
<dbReference type="Pfam" id="PF00300">
    <property type="entry name" value="His_Phos_1"/>
    <property type="match status" value="1"/>
</dbReference>
<proteinExistence type="predicted"/>
<dbReference type="EMBL" id="CCKQ01011464">
    <property type="protein sequence ID" value="CDW83035.1"/>
    <property type="molecule type" value="Genomic_DNA"/>
</dbReference>
<sequence length="259" mass="30030">MENKGGSQIYLIRHGERADQVINPSRKIEFENDTHLTEEGMNQANQTGQYLRKTIEYERQENRPFDQVIIESSPFLRCLQTASCIAQQIDIKEIKVNFGFREWVPSYIENPLGLLYIDLKTKDDLSKEVGGLRVLIPENYQNDKVSAIKDLKFPETMDEASDRCKYLTQDLIDIYKKSSDQRVMHIIVSHRLLVQEFGIQNGGNNYRFQYCSVSAIEIQQGDQGTRLLVDNEIFYEVDKVDSDEDEFEDDNQNIDGNLV</sequence>
<evidence type="ECO:0000313" key="1">
    <source>
        <dbReference type="EMBL" id="CDW83035.1"/>
    </source>
</evidence>
<dbReference type="CDD" id="cd07067">
    <property type="entry name" value="HP_PGM_like"/>
    <property type="match status" value="1"/>
</dbReference>
<dbReference type="InterPro" id="IPR013078">
    <property type="entry name" value="His_Pase_superF_clade-1"/>
</dbReference>
<accession>A0A078AKZ0</accession>
<dbReference type="PANTHER" id="PTHR16469:SF27">
    <property type="entry name" value="UBIQUITIN-ASSOCIATED AND SH3 DOMAIN-CONTAINING BA-RELATED"/>
    <property type="match status" value="1"/>
</dbReference>
<dbReference type="InterPro" id="IPR051710">
    <property type="entry name" value="Phosphatase_SH3-domain"/>
</dbReference>
<dbReference type="PANTHER" id="PTHR16469">
    <property type="entry name" value="UBIQUITIN-ASSOCIATED AND SH3 DOMAIN-CONTAINING BA-RELATED"/>
    <property type="match status" value="1"/>
</dbReference>
<dbReference type="SUPFAM" id="SSF53254">
    <property type="entry name" value="Phosphoglycerate mutase-like"/>
    <property type="match status" value="1"/>
</dbReference>
<evidence type="ECO:0000313" key="2">
    <source>
        <dbReference type="Proteomes" id="UP000039865"/>
    </source>
</evidence>
<dbReference type="Gene3D" id="3.40.50.1240">
    <property type="entry name" value="Phosphoglycerate mutase-like"/>
    <property type="match status" value="1"/>
</dbReference>
<keyword evidence="2" id="KW-1185">Reference proteome</keyword>
<reference evidence="1 2" key="1">
    <citation type="submission" date="2014-06" db="EMBL/GenBank/DDBJ databases">
        <authorList>
            <person name="Swart Estienne"/>
        </authorList>
    </citation>
    <scope>NUCLEOTIDE SEQUENCE [LARGE SCALE GENOMIC DNA]</scope>
    <source>
        <strain evidence="1 2">130c</strain>
    </source>
</reference>
<dbReference type="Proteomes" id="UP000039865">
    <property type="component" value="Unassembled WGS sequence"/>
</dbReference>
<dbReference type="AlphaFoldDB" id="A0A078AKZ0"/>
<gene>
    <name evidence="1" type="primary">Contig13932.g14870</name>
    <name evidence="1" type="ORF">STYLEM_12074</name>
</gene>
<dbReference type="InParanoid" id="A0A078AKZ0"/>
<dbReference type="SMART" id="SM00855">
    <property type="entry name" value="PGAM"/>
    <property type="match status" value="1"/>
</dbReference>
<name>A0A078AKZ0_STYLE</name>
<organism evidence="1 2">
    <name type="scientific">Stylonychia lemnae</name>
    <name type="common">Ciliate</name>
    <dbReference type="NCBI Taxonomy" id="5949"/>
    <lineage>
        <taxon>Eukaryota</taxon>
        <taxon>Sar</taxon>
        <taxon>Alveolata</taxon>
        <taxon>Ciliophora</taxon>
        <taxon>Intramacronucleata</taxon>
        <taxon>Spirotrichea</taxon>
        <taxon>Stichotrichia</taxon>
        <taxon>Sporadotrichida</taxon>
        <taxon>Oxytrichidae</taxon>
        <taxon>Stylonychinae</taxon>
        <taxon>Stylonychia</taxon>
    </lineage>
</organism>
<dbReference type="OrthoDB" id="283128at2759"/>
<dbReference type="InterPro" id="IPR029033">
    <property type="entry name" value="His_PPase_superfam"/>
</dbReference>